<reference evidence="2" key="1">
    <citation type="journal article" date="2008" name="Nature">
        <title>The amphioxus genome and the evolution of the chordate karyotype.</title>
        <authorList>
            <consortium name="US DOE Joint Genome Institute (JGI-PGF)"/>
            <person name="Putnam N.H."/>
            <person name="Butts T."/>
            <person name="Ferrier D.E.K."/>
            <person name="Furlong R.F."/>
            <person name="Hellsten U."/>
            <person name="Kawashima T."/>
            <person name="Robinson-Rechavi M."/>
            <person name="Shoguchi E."/>
            <person name="Terry A."/>
            <person name="Yu J.-K."/>
            <person name="Benito-Gutierrez E.L."/>
            <person name="Dubchak I."/>
            <person name="Garcia-Fernandez J."/>
            <person name="Gibson-Brown J.J."/>
            <person name="Grigoriev I.V."/>
            <person name="Horton A.C."/>
            <person name="de Jong P.J."/>
            <person name="Jurka J."/>
            <person name="Kapitonov V.V."/>
            <person name="Kohara Y."/>
            <person name="Kuroki Y."/>
            <person name="Lindquist E."/>
            <person name="Lucas S."/>
            <person name="Osoegawa K."/>
            <person name="Pennacchio L.A."/>
            <person name="Salamov A.A."/>
            <person name="Satou Y."/>
            <person name="Sauka-Spengler T."/>
            <person name="Schmutz J."/>
            <person name="Shin-I T."/>
            <person name="Toyoda A."/>
            <person name="Bronner-Fraser M."/>
            <person name="Fujiyama A."/>
            <person name="Holland L.Z."/>
            <person name="Holland P.W.H."/>
            <person name="Satoh N."/>
            <person name="Rokhsar D.S."/>
        </authorList>
    </citation>
    <scope>NUCLEOTIDE SEQUENCE [LARGE SCALE GENOMIC DNA]</scope>
    <source>
        <strain evidence="2">S238N-H82</strain>
        <tissue evidence="2">Testes</tissue>
    </source>
</reference>
<evidence type="ECO:0000256" key="1">
    <source>
        <dbReference type="SAM" id="MobiDB-lite"/>
    </source>
</evidence>
<dbReference type="AlphaFoldDB" id="C3YTG5"/>
<dbReference type="InParanoid" id="C3YTG5"/>
<protein>
    <submittedName>
        <fullName evidence="2">Uncharacterized protein</fullName>
    </submittedName>
</protein>
<dbReference type="EMBL" id="GG666551">
    <property type="protein sequence ID" value="EEN56532.1"/>
    <property type="molecule type" value="Genomic_DNA"/>
</dbReference>
<name>C3YTG5_BRAFL</name>
<evidence type="ECO:0000313" key="2">
    <source>
        <dbReference type="EMBL" id="EEN56532.1"/>
    </source>
</evidence>
<sequence length="167" mass="17867">MQTARVALGVALRVCPRTAVYTYTRQAAGMVLVHTSPPHPSGSQQNCLRPDMPYKTGHADWSGLDLGLFIGAGVLVTAGLYELTSKLVCLKLSSFFSLGNTKEMADHNKADESSKNDVTVCNDEQEPIKELMTSNSDISDQKSTSACPFGGGQVSEGNAGKDHNVYL</sequence>
<gene>
    <name evidence="2" type="ORF">BRAFLDRAFT_70107</name>
</gene>
<proteinExistence type="predicted"/>
<organism>
    <name type="scientific">Branchiostoma floridae</name>
    <name type="common">Florida lancelet</name>
    <name type="synonym">Amphioxus</name>
    <dbReference type="NCBI Taxonomy" id="7739"/>
    <lineage>
        <taxon>Eukaryota</taxon>
        <taxon>Metazoa</taxon>
        <taxon>Chordata</taxon>
        <taxon>Cephalochordata</taxon>
        <taxon>Leptocardii</taxon>
        <taxon>Amphioxiformes</taxon>
        <taxon>Branchiostomatidae</taxon>
        <taxon>Branchiostoma</taxon>
    </lineage>
</organism>
<feature type="region of interest" description="Disordered" evidence="1">
    <location>
        <begin position="132"/>
        <end position="167"/>
    </location>
</feature>
<accession>C3YTG5</accession>
<feature type="compositionally biased region" description="Polar residues" evidence="1">
    <location>
        <begin position="132"/>
        <end position="146"/>
    </location>
</feature>